<accession>A0A8X6LSP9</accession>
<reference evidence="1" key="1">
    <citation type="submission" date="2020-07" db="EMBL/GenBank/DDBJ databases">
        <title>Multicomponent nature underlies the extraordinary mechanical properties of spider dragline silk.</title>
        <authorList>
            <person name="Kono N."/>
            <person name="Nakamura H."/>
            <person name="Mori M."/>
            <person name="Yoshida Y."/>
            <person name="Ohtoshi R."/>
            <person name="Malay A.D."/>
            <person name="Moran D.A.P."/>
            <person name="Tomita M."/>
            <person name="Numata K."/>
            <person name="Arakawa K."/>
        </authorList>
    </citation>
    <scope>NUCLEOTIDE SEQUENCE</scope>
</reference>
<protein>
    <submittedName>
        <fullName evidence="1">Uncharacterized protein</fullName>
    </submittedName>
</protein>
<organism evidence="1 2">
    <name type="scientific">Trichonephila clavata</name>
    <name type="common">Joro spider</name>
    <name type="synonym">Nephila clavata</name>
    <dbReference type="NCBI Taxonomy" id="2740835"/>
    <lineage>
        <taxon>Eukaryota</taxon>
        <taxon>Metazoa</taxon>
        <taxon>Ecdysozoa</taxon>
        <taxon>Arthropoda</taxon>
        <taxon>Chelicerata</taxon>
        <taxon>Arachnida</taxon>
        <taxon>Araneae</taxon>
        <taxon>Araneomorphae</taxon>
        <taxon>Entelegynae</taxon>
        <taxon>Araneoidea</taxon>
        <taxon>Nephilidae</taxon>
        <taxon>Trichonephila</taxon>
    </lineage>
</organism>
<gene>
    <name evidence="1" type="primary">AVEN_81827_1</name>
    <name evidence="1" type="ORF">TNCT_623921</name>
</gene>
<dbReference type="OrthoDB" id="6431929at2759"/>
<feature type="non-terminal residue" evidence="1">
    <location>
        <position position="1"/>
    </location>
</feature>
<keyword evidence="2" id="KW-1185">Reference proteome</keyword>
<dbReference type="AlphaFoldDB" id="A0A8X6LSP9"/>
<sequence length="140" mass="15848">TETELKSHIEKLVRAANWSKWKQQIGLLLRHHDVHDIICGDRKCPSLTAEVSAEAIGAYEKAQKAFVKDDFLAQLITVGNMVDSNAELALFCNTAESVWEKMLSVYEQFREKARSFDGEVFSQLKRTGGSKPYCKAARRL</sequence>
<evidence type="ECO:0000313" key="1">
    <source>
        <dbReference type="EMBL" id="GFR20605.1"/>
    </source>
</evidence>
<name>A0A8X6LSP9_TRICU</name>
<proteinExistence type="predicted"/>
<evidence type="ECO:0000313" key="2">
    <source>
        <dbReference type="Proteomes" id="UP000887116"/>
    </source>
</evidence>
<dbReference type="Proteomes" id="UP000887116">
    <property type="component" value="Unassembled WGS sequence"/>
</dbReference>
<comment type="caution">
    <text evidence="1">The sequence shown here is derived from an EMBL/GenBank/DDBJ whole genome shotgun (WGS) entry which is preliminary data.</text>
</comment>
<dbReference type="EMBL" id="BMAO01037844">
    <property type="protein sequence ID" value="GFR20605.1"/>
    <property type="molecule type" value="Genomic_DNA"/>
</dbReference>